<dbReference type="InterPro" id="IPR016155">
    <property type="entry name" value="Mopterin_synth/thiamin_S_b"/>
</dbReference>
<proteinExistence type="predicted"/>
<accession>A0A974BKG3</accession>
<keyword evidence="2" id="KW-1185">Reference proteome</keyword>
<evidence type="ECO:0000313" key="1">
    <source>
        <dbReference type="EMBL" id="NYB74824.1"/>
    </source>
</evidence>
<evidence type="ECO:0000313" key="2">
    <source>
        <dbReference type="Proteomes" id="UP000611629"/>
    </source>
</evidence>
<dbReference type="RefSeq" id="WP_179238527.1">
    <property type="nucleotide sequence ID" value="NZ_JACBNQ010000013.1"/>
</dbReference>
<comment type="caution">
    <text evidence="1">The sequence shown here is derived from an EMBL/GenBank/DDBJ whole genome shotgun (WGS) entry which is preliminary data.</text>
</comment>
<reference evidence="1" key="1">
    <citation type="submission" date="2020-07" db="EMBL/GenBank/DDBJ databases">
        <title>Genomic analysis of a strain of Sedimentibacter Hydroxybenzoicus DSM7310.</title>
        <authorList>
            <person name="Ma S."/>
        </authorList>
    </citation>
    <scope>NUCLEOTIDE SEQUENCE</scope>
    <source>
        <strain evidence="1">DSM 7310</strain>
    </source>
</reference>
<dbReference type="Proteomes" id="UP000611629">
    <property type="component" value="Unassembled WGS sequence"/>
</dbReference>
<protein>
    <submittedName>
        <fullName evidence="1">MoaD/ThiS family protein</fullName>
    </submittedName>
</protein>
<dbReference type="EMBL" id="JACBNQ010000013">
    <property type="protein sequence ID" value="NYB74824.1"/>
    <property type="molecule type" value="Genomic_DNA"/>
</dbReference>
<dbReference type="SUPFAM" id="SSF54285">
    <property type="entry name" value="MoaD/ThiS"/>
    <property type="match status" value="1"/>
</dbReference>
<gene>
    <name evidence="1" type="ORF">HZF24_11815</name>
</gene>
<sequence length="74" mass="8259">MITIKLNLTLIYIVGKKVIELDVKCPVSLHELISKVGLTQSEIGMIIKNGRWAPMDCIVEENDVIQLFPHLEGG</sequence>
<organism evidence="1 2">
    <name type="scientific">Sedimentibacter hydroxybenzoicus DSM 7310</name>
    <dbReference type="NCBI Taxonomy" id="1123245"/>
    <lineage>
        <taxon>Bacteria</taxon>
        <taxon>Bacillati</taxon>
        <taxon>Bacillota</taxon>
        <taxon>Tissierellia</taxon>
        <taxon>Sedimentibacter</taxon>
    </lineage>
</organism>
<dbReference type="AlphaFoldDB" id="A0A974BKG3"/>
<name>A0A974BKG3_SEDHY</name>
<dbReference type="Pfam" id="PF02597">
    <property type="entry name" value="ThiS"/>
    <property type="match status" value="1"/>
</dbReference>
<dbReference type="InterPro" id="IPR003749">
    <property type="entry name" value="ThiS/MoaD-like"/>
</dbReference>